<dbReference type="Proteomes" id="UP000184204">
    <property type="component" value="Unassembled WGS sequence"/>
</dbReference>
<feature type="transmembrane region" description="Helical" evidence="2">
    <location>
        <begin position="65"/>
        <end position="86"/>
    </location>
</feature>
<evidence type="ECO:0000256" key="2">
    <source>
        <dbReference type="SAM" id="Phobius"/>
    </source>
</evidence>
<comment type="similarity">
    <text evidence="1">Belongs to the EamA transporter family.</text>
</comment>
<protein>
    <submittedName>
        <fullName evidence="5">EamA-like transporter family protein</fullName>
    </submittedName>
    <submittedName>
        <fullName evidence="4">Threonine/homoserine exporter RhtA</fullName>
    </submittedName>
</protein>
<keyword evidence="2" id="KW-1133">Transmembrane helix</keyword>
<dbReference type="AlphaFoldDB" id="A0A0X8VBF3"/>
<feature type="domain" description="EamA" evidence="3">
    <location>
        <begin position="2"/>
        <end position="137"/>
    </location>
</feature>
<keyword evidence="2" id="KW-0812">Transmembrane</keyword>
<feature type="transmembrane region" description="Helical" evidence="2">
    <location>
        <begin position="34"/>
        <end position="53"/>
    </location>
</feature>
<feature type="transmembrane region" description="Helical" evidence="2">
    <location>
        <begin position="267"/>
        <end position="285"/>
    </location>
</feature>
<keyword evidence="2" id="KW-0472">Membrane</keyword>
<feature type="transmembrane region" description="Helical" evidence="2">
    <location>
        <begin position="242"/>
        <end position="261"/>
    </location>
</feature>
<reference evidence="5" key="3">
    <citation type="submission" date="2016-11" db="EMBL/GenBank/DDBJ databases">
        <authorList>
            <person name="Varghese N."/>
            <person name="Submissions S."/>
        </authorList>
    </citation>
    <scope>NUCLEOTIDE SEQUENCE</scope>
    <source>
        <strain evidence="5">DSM 1682</strain>
    </source>
</reference>
<dbReference type="PANTHER" id="PTHR22911">
    <property type="entry name" value="ACYL-MALONYL CONDENSING ENZYME-RELATED"/>
    <property type="match status" value="1"/>
</dbReference>
<dbReference type="InterPro" id="IPR000620">
    <property type="entry name" value="EamA_dom"/>
</dbReference>
<gene>
    <name evidence="4" type="primary">rhtA</name>
    <name evidence="4" type="ORF">CPRO_03240</name>
    <name evidence="5" type="ORF">SAMN02745151_00027</name>
</gene>
<dbReference type="InterPro" id="IPR037185">
    <property type="entry name" value="EmrE-like"/>
</dbReference>
<dbReference type="EMBL" id="CP014223">
    <property type="protein sequence ID" value="AMJ39946.1"/>
    <property type="molecule type" value="Genomic_DNA"/>
</dbReference>
<dbReference type="OrthoDB" id="6707571at2"/>
<feature type="domain" description="EamA" evidence="3">
    <location>
        <begin position="149"/>
        <end position="284"/>
    </location>
</feature>
<organism evidence="5 7">
    <name type="scientific">Anaerotignum propionicum DSM 1682</name>
    <dbReference type="NCBI Taxonomy" id="991789"/>
    <lineage>
        <taxon>Bacteria</taxon>
        <taxon>Bacillati</taxon>
        <taxon>Bacillota</taxon>
        <taxon>Clostridia</taxon>
        <taxon>Lachnospirales</taxon>
        <taxon>Anaerotignaceae</taxon>
        <taxon>Anaerotignum</taxon>
    </lineage>
</organism>
<feature type="transmembrane region" description="Helical" evidence="2">
    <location>
        <begin position="179"/>
        <end position="200"/>
    </location>
</feature>
<reference evidence="6" key="2">
    <citation type="submission" date="2016-01" db="EMBL/GenBank/DDBJ databases">
        <authorList>
            <person name="Poehlein A."/>
            <person name="Schlien K."/>
            <person name="Gottschalk G."/>
            <person name="Buckel W."/>
            <person name="Daniel R."/>
        </authorList>
    </citation>
    <scope>NUCLEOTIDE SEQUENCE [LARGE SCALE GENOMIC DNA]</scope>
    <source>
        <strain evidence="6">X2</strain>
    </source>
</reference>
<accession>A0A0X8VBF3</accession>
<evidence type="ECO:0000313" key="5">
    <source>
        <dbReference type="EMBL" id="SHE27153.1"/>
    </source>
</evidence>
<feature type="transmembrane region" description="Helical" evidence="2">
    <location>
        <begin position="212"/>
        <end position="230"/>
    </location>
</feature>
<evidence type="ECO:0000313" key="4">
    <source>
        <dbReference type="EMBL" id="AMJ39946.1"/>
    </source>
</evidence>
<evidence type="ECO:0000259" key="3">
    <source>
        <dbReference type="Pfam" id="PF00892"/>
    </source>
</evidence>
<dbReference type="GO" id="GO:0016020">
    <property type="term" value="C:membrane"/>
    <property type="evidence" value="ECO:0007669"/>
    <property type="project" value="InterPro"/>
</dbReference>
<dbReference type="Gene3D" id="1.10.3730.20">
    <property type="match status" value="1"/>
</dbReference>
<feature type="transmembrane region" description="Helical" evidence="2">
    <location>
        <begin position="92"/>
        <end position="114"/>
    </location>
</feature>
<dbReference type="EMBL" id="FQUA01000001">
    <property type="protein sequence ID" value="SHE27153.1"/>
    <property type="molecule type" value="Genomic_DNA"/>
</dbReference>
<dbReference type="RefSeq" id="WP_066047074.1">
    <property type="nucleotide sequence ID" value="NZ_CP014223.1"/>
</dbReference>
<dbReference type="Pfam" id="PF00892">
    <property type="entry name" value="EamA"/>
    <property type="match status" value="2"/>
</dbReference>
<feature type="transmembrane region" description="Helical" evidence="2">
    <location>
        <begin position="123"/>
        <end position="140"/>
    </location>
</feature>
<dbReference type="SUPFAM" id="SSF103481">
    <property type="entry name" value="Multidrug resistance efflux transporter EmrE"/>
    <property type="match status" value="2"/>
</dbReference>
<dbReference type="KEGG" id="cpro:CPRO_03240"/>
<reference evidence="4 6" key="1">
    <citation type="journal article" date="2016" name="Genome Announc.">
        <title>Complete Genome Sequence of the Amino Acid-Fermenting Clostridium propionicum X2 (DSM 1682).</title>
        <authorList>
            <person name="Poehlein A."/>
            <person name="Schlien K."/>
            <person name="Chowdhury N.P."/>
            <person name="Gottschalk G."/>
            <person name="Buckel W."/>
            <person name="Daniel R."/>
        </authorList>
    </citation>
    <scope>NUCLEOTIDE SEQUENCE [LARGE SCALE GENOMIC DNA]</scope>
    <source>
        <strain evidence="4 6">X2</strain>
    </source>
</reference>
<dbReference type="Proteomes" id="UP000068026">
    <property type="component" value="Chromosome"/>
</dbReference>
<dbReference type="PANTHER" id="PTHR22911:SF79">
    <property type="entry name" value="MOBA-LIKE NTP TRANSFERASE DOMAIN-CONTAINING PROTEIN"/>
    <property type="match status" value="1"/>
</dbReference>
<sequence>MAYVWVLIAGICWGLIGLFTKAITRFGLMELEILFIKGVVSVIFLTIVLLIRDKKSFRLKKKGDILYFVGTGIVSFTFFSWCYMKAINLTSVGIAAVMLYTAPTLVMLLSIVLFHEKMTRRKALVLLMTLCGCGMITGLFNGKLMLSPLGLLAGLGSGIGYALYSIFGTFALRRGYQSLTISFYTFLMASVFMGFCVNPIHVVQEITAAGQWPLSILFAVMTTVIPYLCYTKGLSCLPASKASVTATIEPVVAAVLGILVFKEGITVAKMGGILLVVGAVVLMNTGKKGNSIELEEINRQDEEKEKEDEHSILS</sequence>
<keyword evidence="6" id="KW-1185">Reference proteome</keyword>
<evidence type="ECO:0000313" key="6">
    <source>
        <dbReference type="Proteomes" id="UP000068026"/>
    </source>
</evidence>
<evidence type="ECO:0000256" key="1">
    <source>
        <dbReference type="ARBA" id="ARBA00007362"/>
    </source>
</evidence>
<proteinExistence type="inferred from homology"/>
<name>A0A0X8VBF3_ANAPI</name>
<evidence type="ECO:0000313" key="7">
    <source>
        <dbReference type="Proteomes" id="UP000184204"/>
    </source>
</evidence>
<feature type="transmembrane region" description="Helical" evidence="2">
    <location>
        <begin position="146"/>
        <end position="167"/>
    </location>
</feature>
<reference evidence="7" key="4">
    <citation type="submission" date="2016-11" db="EMBL/GenBank/DDBJ databases">
        <authorList>
            <person name="Jaros S."/>
            <person name="Januszkiewicz K."/>
            <person name="Wedrychowicz H."/>
        </authorList>
    </citation>
    <scope>NUCLEOTIDE SEQUENCE [LARGE SCALE GENOMIC DNA]</scope>
    <source>
        <strain evidence="7">DSM 1682</strain>
    </source>
</reference>